<reference evidence="2 3" key="1">
    <citation type="journal article" date="2016" name="Nat. Commun.">
        <title>Thousands of microbial genomes shed light on interconnected biogeochemical processes in an aquifer system.</title>
        <authorList>
            <person name="Anantharaman K."/>
            <person name="Brown C.T."/>
            <person name="Hug L.A."/>
            <person name="Sharon I."/>
            <person name="Castelle C.J."/>
            <person name="Probst A.J."/>
            <person name="Thomas B.C."/>
            <person name="Singh A."/>
            <person name="Wilkins M.J."/>
            <person name="Karaoz U."/>
            <person name="Brodie E.L."/>
            <person name="Williams K.H."/>
            <person name="Hubbard S.S."/>
            <person name="Banfield J.F."/>
        </authorList>
    </citation>
    <scope>NUCLEOTIDE SEQUENCE [LARGE SCALE GENOMIC DNA]</scope>
</reference>
<feature type="transmembrane region" description="Helical" evidence="1">
    <location>
        <begin position="9"/>
        <end position="27"/>
    </location>
</feature>
<feature type="transmembrane region" description="Helical" evidence="1">
    <location>
        <begin position="33"/>
        <end position="51"/>
    </location>
</feature>
<keyword evidence="1" id="KW-1133">Transmembrane helix</keyword>
<protein>
    <submittedName>
        <fullName evidence="2">Uncharacterized protein</fullName>
    </submittedName>
</protein>
<feature type="transmembrane region" description="Helical" evidence="1">
    <location>
        <begin position="63"/>
        <end position="81"/>
    </location>
</feature>
<keyword evidence="1" id="KW-0472">Membrane</keyword>
<sequence>MFIYNIKYVILELVALALLPLAATWLWDNWGALSHAFFAAFGVIAYGLLVYDRKSFLDVDPWMRAIGFALGLGGSVLFLTIGLTDPIMFLRLATLGIALYYFELAGEYETTQLQKFFMAVVVGGSMLAETTVALIAALIACFGVFISFLFCGSPFKAYRWRIGRV</sequence>
<gene>
    <name evidence="2" type="ORF">A2756_01535</name>
</gene>
<dbReference type="Proteomes" id="UP000177785">
    <property type="component" value="Unassembled WGS sequence"/>
</dbReference>
<keyword evidence="1" id="KW-0812">Transmembrane</keyword>
<organism evidence="2 3">
    <name type="scientific">Candidatus Ryanbacteria bacterium RIFCSPHIGHO2_01_FULL_48_27</name>
    <dbReference type="NCBI Taxonomy" id="1802115"/>
    <lineage>
        <taxon>Bacteria</taxon>
        <taxon>Candidatus Ryaniibacteriota</taxon>
    </lineage>
</organism>
<comment type="caution">
    <text evidence="2">The sequence shown here is derived from an EMBL/GenBank/DDBJ whole genome shotgun (WGS) entry which is preliminary data.</text>
</comment>
<proteinExistence type="predicted"/>
<evidence type="ECO:0000256" key="1">
    <source>
        <dbReference type="SAM" id="Phobius"/>
    </source>
</evidence>
<dbReference type="EMBL" id="MHNL01000007">
    <property type="protein sequence ID" value="OGZ45284.1"/>
    <property type="molecule type" value="Genomic_DNA"/>
</dbReference>
<feature type="transmembrane region" description="Helical" evidence="1">
    <location>
        <begin position="117"/>
        <end position="150"/>
    </location>
</feature>
<dbReference type="STRING" id="1802115.A2756_01535"/>
<evidence type="ECO:0000313" key="2">
    <source>
        <dbReference type="EMBL" id="OGZ45284.1"/>
    </source>
</evidence>
<evidence type="ECO:0000313" key="3">
    <source>
        <dbReference type="Proteomes" id="UP000177785"/>
    </source>
</evidence>
<accession>A0A1G2G4Y4</accession>
<name>A0A1G2G4Y4_9BACT</name>
<dbReference type="AlphaFoldDB" id="A0A1G2G4Y4"/>